<keyword evidence="4" id="KW-0812">Transmembrane</keyword>
<dbReference type="InterPro" id="IPR003123">
    <property type="entry name" value="VPS9"/>
</dbReference>
<evidence type="ECO:0000313" key="8">
    <source>
        <dbReference type="Proteomes" id="UP001230188"/>
    </source>
</evidence>
<evidence type="ECO:0000256" key="2">
    <source>
        <dbReference type="ARBA" id="ARBA00022833"/>
    </source>
</evidence>
<dbReference type="InterPro" id="IPR002219">
    <property type="entry name" value="PKC_DAG/PE"/>
</dbReference>
<evidence type="ECO:0000313" key="7">
    <source>
        <dbReference type="EMBL" id="KAJ8605220.1"/>
    </source>
</evidence>
<reference evidence="7" key="1">
    <citation type="submission" date="2023-01" db="EMBL/GenBank/DDBJ databases">
        <title>Metagenome sequencing of chrysophaentin producing Chrysophaeum taylorii.</title>
        <authorList>
            <person name="Davison J."/>
            <person name="Bewley C."/>
        </authorList>
    </citation>
    <scope>NUCLEOTIDE SEQUENCE</scope>
    <source>
        <strain evidence="7">NIES-1699</strain>
    </source>
</reference>
<evidence type="ECO:0008006" key="9">
    <source>
        <dbReference type="Google" id="ProtNLM"/>
    </source>
</evidence>
<feature type="region of interest" description="Disordered" evidence="3">
    <location>
        <begin position="488"/>
        <end position="512"/>
    </location>
</feature>
<keyword evidence="4" id="KW-1133">Transmembrane helix</keyword>
<feature type="transmembrane region" description="Helical" evidence="4">
    <location>
        <begin position="228"/>
        <end position="251"/>
    </location>
</feature>
<dbReference type="SUPFAM" id="SSF57889">
    <property type="entry name" value="Cysteine-rich domain"/>
    <property type="match status" value="1"/>
</dbReference>
<keyword evidence="4" id="KW-0472">Membrane</keyword>
<evidence type="ECO:0000256" key="4">
    <source>
        <dbReference type="SAM" id="Phobius"/>
    </source>
</evidence>
<dbReference type="PROSITE" id="PS51205">
    <property type="entry name" value="VPS9"/>
    <property type="match status" value="1"/>
</dbReference>
<sequence>MEEESTRALVNEGMMRSPRHGHAFAKQQMLGRFCAGCGKLAWASACRCLLCGTTVHRSCTMLRSVPKCTWAGDPLETPSERTVPWDEVDASRASLAAVRYISLQRVAATGAGRALRGVLPSNIAAVAAPRRRRDDALLAAEAAKIKRLPVKPTELTSLLELATAAKHARALEPHLVDEDEEVTTPRRPPSRSRRLGLWAGATAAGTVAGGVVGSAFAGPAGALLGAKLAQAAVASGATACNVGAFVGGAAVSYRQRHLLRSVSADVARLWTRRDDARRVAERALNAASGATAAGEPFDAAAAAALARADLDGAFLEFDPASDPLAPKLAELATLDDQVAIFVQTVLATRRTAPARVHAALSKLFYQRRHHVLPDVVAWIRCVSLEIVAYHARLAEAADALELAFDAVDRVILSHAYDIVFAKFDDPDRNRLLEAACDDPTSYVFKLRKNRTHFNKAVAALKTLDAAKTPSDKLRCLVSSVEALARSPLFDKDDDDDDRDQGRNNNNNNNNRDVTADVLLPLAVDCVRAARVPKLHAHLAFVEHLGRDDFLGVQGYALTTIHCALSVLTKNPHTPSAF</sequence>
<dbReference type="PROSITE" id="PS50081">
    <property type="entry name" value="ZF_DAG_PE_2"/>
    <property type="match status" value="1"/>
</dbReference>
<keyword evidence="1" id="KW-0479">Metal-binding</keyword>
<feature type="transmembrane region" description="Helical" evidence="4">
    <location>
        <begin position="195"/>
        <end position="216"/>
    </location>
</feature>
<feature type="domain" description="VPS9" evidence="6">
    <location>
        <begin position="405"/>
        <end position="576"/>
    </location>
</feature>
<evidence type="ECO:0000259" key="5">
    <source>
        <dbReference type="PROSITE" id="PS50081"/>
    </source>
</evidence>
<protein>
    <recommendedName>
        <fullName evidence="9">VPS9 domain-containing protein</fullName>
    </recommendedName>
</protein>
<gene>
    <name evidence="7" type="ORF">CTAYLR_000463</name>
</gene>
<feature type="domain" description="Phorbol-ester/DAG-type" evidence="5">
    <location>
        <begin position="21"/>
        <end position="68"/>
    </location>
</feature>
<accession>A0AAD7XQI7</accession>
<dbReference type="InterPro" id="IPR046349">
    <property type="entry name" value="C1-like_sf"/>
</dbReference>
<feature type="compositionally biased region" description="Low complexity" evidence="3">
    <location>
        <begin position="502"/>
        <end position="512"/>
    </location>
</feature>
<dbReference type="AlphaFoldDB" id="A0AAD7XQI7"/>
<proteinExistence type="predicted"/>
<dbReference type="Pfam" id="PF02204">
    <property type="entry name" value="VPS9"/>
    <property type="match status" value="1"/>
</dbReference>
<keyword evidence="2" id="KW-0862">Zinc</keyword>
<dbReference type="Proteomes" id="UP001230188">
    <property type="component" value="Unassembled WGS sequence"/>
</dbReference>
<dbReference type="GO" id="GO:0046872">
    <property type="term" value="F:metal ion binding"/>
    <property type="evidence" value="ECO:0007669"/>
    <property type="project" value="UniProtKB-KW"/>
</dbReference>
<name>A0AAD7XQI7_9STRA</name>
<evidence type="ECO:0000259" key="6">
    <source>
        <dbReference type="PROSITE" id="PS51205"/>
    </source>
</evidence>
<evidence type="ECO:0000256" key="1">
    <source>
        <dbReference type="ARBA" id="ARBA00022723"/>
    </source>
</evidence>
<keyword evidence="8" id="KW-1185">Reference proteome</keyword>
<dbReference type="Gene3D" id="1.20.1050.80">
    <property type="entry name" value="VPS9 domain"/>
    <property type="match status" value="1"/>
</dbReference>
<organism evidence="7 8">
    <name type="scientific">Chrysophaeum taylorii</name>
    <dbReference type="NCBI Taxonomy" id="2483200"/>
    <lineage>
        <taxon>Eukaryota</taxon>
        <taxon>Sar</taxon>
        <taxon>Stramenopiles</taxon>
        <taxon>Ochrophyta</taxon>
        <taxon>Pelagophyceae</taxon>
        <taxon>Pelagomonadales</taxon>
        <taxon>Pelagomonadaceae</taxon>
        <taxon>Chrysophaeum</taxon>
    </lineage>
</organism>
<dbReference type="InterPro" id="IPR037191">
    <property type="entry name" value="VPS9_dom_sf"/>
</dbReference>
<comment type="caution">
    <text evidence="7">The sequence shown here is derived from an EMBL/GenBank/DDBJ whole genome shotgun (WGS) entry which is preliminary data.</text>
</comment>
<dbReference type="EMBL" id="JAQMWT010000317">
    <property type="protein sequence ID" value="KAJ8605220.1"/>
    <property type="molecule type" value="Genomic_DNA"/>
</dbReference>
<evidence type="ECO:0000256" key="3">
    <source>
        <dbReference type="SAM" id="MobiDB-lite"/>
    </source>
</evidence>
<feature type="region of interest" description="Disordered" evidence="3">
    <location>
        <begin position="174"/>
        <end position="193"/>
    </location>
</feature>
<dbReference type="SUPFAM" id="SSF109993">
    <property type="entry name" value="VPS9 domain"/>
    <property type="match status" value="1"/>
</dbReference>